<keyword evidence="1" id="KW-0732">Signal</keyword>
<evidence type="ECO:0000313" key="4">
    <source>
        <dbReference type="Proteomes" id="UP000188181"/>
    </source>
</evidence>
<feature type="domain" description="NfeD1b N-terminal" evidence="2">
    <location>
        <begin position="76"/>
        <end position="236"/>
    </location>
</feature>
<dbReference type="PANTHER" id="PTHR33507">
    <property type="entry name" value="INNER MEMBRANE PROTEIN YBBJ"/>
    <property type="match status" value="1"/>
</dbReference>
<evidence type="ECO:0000256" key="1">
    <source>
        <dbReference type="SAM" id="SignalP"/>
    </source>
</evidence>
<dbReference type="KEGG" id="pbas:SMSP2_01054"/>
<name>A0A1Q2MDC4_9BACT</name>
<dbReference type="SUPFAM" id="SSF52096">
    <property type="entry name" value="ClpP/crotonase"/>
    <property type="match status" value="1"/>
</dbReference>
<dbReference type="Pfam" id="PF25145">
    <property type="entry name" value="NfeD1b_N"/>
    <property type="match status" value="1"/>
</dbReference>
<organism evidence="3 4">
    <name type="scientific">Limihaloglobus sulfuriphilus</name>
    <dbReference type="NCBI Taxonomy" id="1851148"/>
    <lineage>
        <taxon>Bacteria</taxon>
        <taxon>Pseudomonadati</taxon>
        <taxon>Planctomycetota</taxon>
        <taxon>Phycisphaerae</taxon>
        <taxon>Sedimentisphaerales</taxon>
        <taxon>Sedimentisphaeraceae</taxon>
        <taxon>Limihaloglobus</taxon>
    </lineage>
</organism>
<reference evidence="4" key="1">
    <citation type="submission" date="2017-02" db="EMBL/GenBank/DDBJ databases">
        <title>Comparative genomics and description of representatives of a novel lineage of planctomycetes thriving in anoxic sediments.</title>
        <authorList>
            <person name="Spring S."/>
            <person name="Bunk B."/>
            <person name="Sproer C."/>
        </authorList>
    </citation>
    <scope>NUCLEOTIDE SEQUENCE [LARGE SCALE GENOMIC DNA]</scope>
    <source>
        <strain evidence="4">SM-Chi-D1</strain>
    </source>
</reference>
<protein>
    <submittedName>
        <fullName evidence="3">Signal peptide peptidase SppA, 36K type</fullName>
    </submittedName>
</protein>
<evidence type="ECO:0000259" key="2">
    <source>
        <dbReference type="Pfam" id="PF25145"/>
    </source>
</evidence>
<dbReference type="GO" id="GO:0005886">
    <property type="term" value="C:plasma membrane"/>
    <property type="evidence" value="ECO:0007669"/>
    <property type="project" value="TreeGrafter"/>
</dbReference>
<dbReference type="AlphaFoldDB" id="A0A1Q2MDC4"/>
<dbReference type="InterPro" id="IPR029045">
    <property type="entry name" value="ClpP/crotonase-like_dom_sf"/>
</dbReference>
<dbReference type="OrthoDB" id="284354at2"/>
<dbReference type="RefSeq" id="WP_146682938.1">
    <property type="nucleotide sequence ID" value="NZ_CP019646.1"/>
</dbReference>
<dbReference type="PANTHER" id="PTHR33507:SF3">
    <property type="entry name" value="INNER MEMBRANE PROTEIN YBBJ"/>
    <property type="match status" value="1"/>
</dbReference>
<dbReference type="InterPro" id="IPR052165">
    <property type="entry name" value="Membrane_assoc_protease"/>
</dbReference>
<sequence length="393" mass="44108">MQKVRLSLLFTCLLALQVYGDTLELSDGKTYTGYLFVKADQSRWFHAAETGRDIKLEGKDYNARYNPTGRKNTAAVIPIEFPIQYEQVIETIEKVLIEESAKGHRAIVIELDTPGGRVDITRNLCSIIPRYSTCPLAAYIKGGRFGGAYSAGAIIAMACNKIYAAPNTCIGAATSITIQDGAPADIARVYGEDAAEKFRSAFRNYIASIASSNGHSPYIAMAMEEKDMELLAVARNDERIFIDKDRMLKDDRIIEVVSPEGELLTLTAEKAVDYGFAVKIVTSRKQLLEDMFPGKNVRPIEMVSVRESYDEVEKALDYAGKLMEKITKEFRTIELKHSTGSMYRKDLLRSVNVIKKNAEFLLKFKEKYIDIQFEKEEIQKIINEAESVVSAIR</sequence>
<dbReference type="EMBL" id="CP019646">
    <property type="protein sequence ID" value="AQQ70696.1"/>
    <property type="molecule type" value="Genomic_DNA"/>
</dbReference>
<accession>A0A1Q2MDC4</accession>
<proteinExistence type="predicted"/>
<dbReference type="Proteomes" id="UP000188181">
    <property type="component" value="Chromosome"/>
</dbReference>
<keyword evidence="4" id="KW-1185">Reference proteome</keyword>
<dbReference type="STRING" id="1851148.SMSP2_01054"/>
<feature type="chain" id="PRO_5013247470" evidence="1">
    <location>
        <begin position="21"/>
        <end position="393"/>
    </location>
</feature>
<dbReference type="CDD" id="cd07021">
    <property type="entry name" value="Clp_protease_NfeD_like"/>
    <property type="match status" value="1"/>
</dbReference>
<dbReference type="Gene3D" id="3.90.226.10">
    <property type="entry name" value="2-enoyl-CoA Hydratase, Chain A, domain 1"/>
    <property type="match status" value="1"/>
</dbReference>
<gene>
    <name evidence="3" type="ORF">SMSP2_01054</name>
</gene>
<evidence type="ECO:0000313" key="3">
    <source>
        <dbReference type="EMBL" id="AQQ70696.1"/>
    </source>
</evidence>
<feature type="signal peptide" evidence="1">
    <location>
        <begin position="1"/>
        <end position="20"/>
    </location>
</feature>
<dbReference type="InterPro" id="IPR056738">
    <property type="entry name" value="NfeD1b_N"/>
</dbReference>